<evidence type="ECO:0000256" key="1">
    <source>
        <dbReference type="SAM" id="SignalP"/>
    </source>
</evidence>
<keyword evidence="3" id="KW-1185">Reference proteome</keyword>
<gene>
    <name evidence="2" type="ORF">RAG0_01231</name>
</gene>
<accession>A0A1E1JW34</accession>
<evidence type="ECO:0000313" key="3">
    <source>
        <dbReference type="Proteomes" id="UP000178912"/>
    </source>
</evidence>
<reference evidence="3" key="1">
    <citation type="submission" date="2016-03" db="EMBL/GenBank/DDBJ databases">
        <authorList>
            <person name="Guldener U."/>
        </authorList>
    </citation>
    <scope>NUCLEOTIDE SEQUENCE [LARGE SCALE GENOMIC DNA]</scope>
    <source>
        <strain evidence="3">04CH-RAC-A.6.1</strain>
    </source>
</reference>
<dbReference type="AlphaFoldDB" id="A0A1E1JW34"/>
<sequence>MQLQVAVLLILGAKESFARMHSMAVCVANRHYIYWDSLPNSPSYSYYTQYEILKKETICACNYYLHREKGGTHPWDHCHDCHIENDMLCVSHGWNIGGDEFDYYCEHLCGAEGSEAN</sequence>
<evidence type="ECO:0000313" key="2">
    <source>
        <dbReference type="EMBL" id="CZS90087.1"/>
    </source>
</evidence>
<proteinExistence type="predicted"/>
<protein>
    <submittedName>
        <fullName evidence="2">Uncharacterized protein</fullName>
    </submittedName>
</protein>
<name>A0A1E1JW34_9HELO</name>
<organism evidence="2 3">
    <name type="scientific">Rhynchosporium agropyri</name>
    <dbReference type="NCBI Taxonomy" id="914238"/>
    <lineage>
        <taxon>Eukaryota</taxon>
        <taxon>Fungi</taxon>
        <taxon>Dikarya</taxon>
        <taxon>Ascomycota</taxon>
        <taxon>Pezizomycotina</taxon>
        <taxon>Leotiomycetes</taxon>
        <taxon>Helotiales</taxon>
        <taxon>Ploettnerulaceae</taxon>
        <taxon>Rhynchosporium</taxon>
    </lineage>
</organism>
<keyword evidence="1" id="KW-0732">Signal</keyword>
<dbReference type="OrthoDB" id="3489571at2759"/>
<dbReference type="EMBL" id="FJUX01000004">
    <property type="protein sequence ID" value="CZS90087.1"/>
    <property type="molecule type" value="Genomic_DNA"/>
</dbReference>
<dbReference type="Proteomes" id="UP000178912">
    <property type="component" value="Unassembled WGS sequence"/>
</dbReference>
<feature type="signal peptide" evidence="1">
    <location>
        <begin position="1"/>
        <end position="18"/>
    </location>
</feature>
<feature type="chain" id="PRO_5009445371" evidence="1">
    <location>
        <begin position="19"/>
        <end position="117"/>
    </location>
</feature>